<protein>
    <submittedName>
        <fullName evidence="2">Bnr asp-box repeat domain</fullName>
    </submittedName>
</protein>
<feature type="signal peptide" evidence="1">
    <location>
        <begin position="1"/>
        <end position="21"/>
    </location>
</feature>
<organism evidence="2 3">
    <name type="scientific">Fusarium albosuccineum</name>
    <dbReference type="NCBI Taxonomy" id="1237068"/>
    <lineage>
        <taxon>Eukaryota</taxon>
        <taxon>Fungi</taxon>
        <taxon>Dikarya</taxon>
        <taxon>Ascomycota</taxon>
        <taxon>Pezizomycotina</taxon>
        <taxon>Sordariomycetes</taxon>
        <taxon>Hypocreomycetidae</taxon>
        <taxon>Hypocreales</taxon>
        <taxon>Nectriaceae</taxon>
        <taxon>Fusarium</taxon>
        <taxon>Fusarium decemcellulare species complex</taxon>
    </lineage>
</organism>
<reference evidence="2 3" key="1">
    <citation type="submission" date="2020-01" db="EMBL/GenBank/DDBJ databases">
        <title>Identification and distribution of gene clusters putatively required for synthesis of sphingolipid metabolism inhibitors in phylogenetically diverse species of the filamentous fungus Fusarium.</title>
        <authorList>
            <person name="Kim H.-S."/>
            <person name="Busman M."/>
            <person name="Brown D.W."/>
            <person name="Divon H."/>
            <person name="Uhlig S."/>
            <person name="Proctor R.H."/>
        </authorList>
    </citation>
    <scope>NUCLEOTIDE SEQUENCE [LARGE SCALE GENOMIC DNA]</scope>
    <source>
        <strain evidence="2 3">NRRL 20459</strain>
    </source>
</reference>
<keyword evidence="3" id="KW-1185">Reference proteome</keyword>
<dbReference type="OrthoDB" id="2130735at2759"/>
<evidence type="ECO:0000313" key="3">
    <source>
        <dbReference type="Proteomes" id="UP000554235"/>
    </source>
</evidence>
<accession>A0A8H4KNQ5</accession>
<gene>
    <name evidence="2" type="ORF">FALBO_15945</name>
</gene>
<dbReference type="Proteomes" id="UP000554235">
    <property type="component" value="Unassembled WGS sequence"/>
</dbReference>
<dbReference type="AlphaFoldDB" id="A0A8H4KNQ5"/>
<dbReference type="PANTHER" id="PTHR38792:SF3">
    <property type="entry name" value="BNR_ASP-BOX REPEAT DOMAIN PROTEIN (AFU_ORTHOLOGUE AFUA_7G06430)-RELATED"/>
    <property type="match status" value="1"/>
</dbReference>
<dbReference type="SUPFAM" id="SSF50939">
    <property type="entry name" value="Sialidases"/>
    <property type="match status" value="1"/>
</dbReference>
<name>A0A8H4KNQ5_9HYPO</name>
<sequence>MKLNSTFFTCLCATLLTQVGTSPTRRAAEPPEPYSNFVNNVVYRPGPGHFHLQTLYARTLQLKDGSHLLTWENYGPEPPLQSFPILKSEDGGASWSNFSKVEDQINGWGNRFQPHLYRLENDLGEYAAGTIILGGMSVQPDLKEAWLDIYTSSDEGETWKLASQVVYAPGPETTKNGDKAVWEPFFLEYQGKIVCFYSTQKDEKHGQKLAHVTTTDLKKWSDEVNDVADPIYERRPGMTTVAHIKSTGKYIMTYEICGVPEGGCPSYFKVADSPLEFDAVQGHKIIADTGENPGSAPYIIWTPHPEKDDGSGVILMNGAQNDAIYINDDSAAVDGWRRFDIEQDSAHSRGMEIVDIQGSKKLMLASGGHMVFENTNNWVSIGVVDIPF</sequence>
<dbReference type="EMBL" id="JAADYS010002863">
    <property type="protein sequence ID" value="KAF4453726.1"/>
    <property type="molecule type" value="Genomic_DNA"/>
</dbReference>
<evidence type="ECO:0000256" key="1">
    <source>
        <dbReference type="SAM" id="SignalP"/>
    </source>
</evidence>
<keyword evidence="1" id="KW-0732">Signal</keyword>
<feature type="chain" id="PRO_5034053504" evidence="1">
    <location>
        <begin position="22"/>
        <end position="388"/>
    </location>
</feature>
<dbReference type="Gene3D" id="2.120.10.10">
    <property type="match status" value="1"/>
</dbReference>
<dbReference type="CDD" id="cd15482">
    <property type="entry name" value="Sialidase_non-viral"/>
    <property type="match status" value="1"/>
</dbReference>
<dbReference type="InterPro" id="IPR036278">
    <property type="entry name" value="Sialidase_sf"/>
</dbReference>
<comment type="caution">
    <text evidence="2">The sequence shown here is derived from an EMBL/GenBank/DDBJ whole genome shotgun (WGS) entry which is preliminary data.</text>
</comment>
<proteinExistence type="predicted"/>
<evidence type="ECO:0000313" key="2">
    <source>
        <dbReference type="EMBL" id="KAF4453726.1"/>
    </source>
</evidence>
<dbReference type="PANTHER" id="PTHR38792">
    <property type="entry name" value="BNR/ASP-BOX REPEAT DOMAIN PROTEIN (AFU_ORTHOLOGUE AFUA_7G06430)-RELATED"/>
    <property type="match status" value="1"/>
</dbReference>